<gene>
    <name evidence="2" type="ORF">EV644_107178</name>
</gene>
<proteinExistence type="predicted"/>
<keyword evidence="3" id="KW-1185">Reference proteome</keyword>
<dbReference type="PANTHER" id="PTHR38441:SF1">
    <property type="entry name" value="MEMBRANE PROTEIN"/>
    <property type="match status" value="1"/>
</dbReference>
<name>A0ABY2BIV5_9ACTN</name>
<accession>A0ABY2BIV5</accession>
<sequence length="126" mass="14912">MHLFAFRPKGAVLMSEEVVHDREARAYEAVHEARDFQELKRRYKNFVVPWTIAFMTWYLLYVACCNWARDFMNHQVIGHINVALIFGLLQFVSTFLIAALYGRFANRKLDPLASGLNAKYKRERRR</sequence>
<evidence type="ECO:0000313" key="2">
    <source>
        <dbReference type="EMBL" id="TCO21856.1"/>
    </source>
</evidence>
<dbReference type="PANTHER" id="PTHR38441">
    <property type="entry name" value="INTEGRAL MEMBRANE PROTEIN-RELATED"/>
    <property type="match status" value="1"/>
</dbReference>
<dbReference type="Pfam" id="PF04341">
    <property type="entry name" value="DUF485"/>
    <property type="match status" value="1"/>
</dbReference>
<organism evidence="2 3">
    <name type="scientific">Kribbella orskensis</name>
    <dbReference type="NCBI Taxonomy" id="2512216"/>
    <lineage>
        <taxon>Bacteria</taxon>
        <taxon>Bacillati</taxon>
        <taxon>Actinomycetota</taxon>
        <taxon>Actinomycetes</taxon>
        <taxon>Propionibacteriales</taxon>
        <taxon>Kribbellaceae</taxon>
        <taxon>Kribbella</taxon>
    </lineage>
</organism>
<keyword evidence="1" id="KW-0812">Transmembrane</keyword>
<dbReference type="Proteomes" id="UP000295818">
    <property type="component" value="Unassembled WGS sequence"/>
</dbReference>
<evidence type="ECO:0000256" key="1">
    <source>
        <dbReference type="SAM" id="Phobius"/>
    </source>
</evidence>
<dbReference type="EMBL" id="SLWM01000007">
    <property type="protein sequence ID" value="TCO21856.1"/>
    <property type="molecule type" value="Genomic_DNA"/>
</dbReference>
<comment type="caution">
    <text evidence="2">The sequence shown here is derived from an EMBL/GenBank/DDBJ whole genome shotgun (WGS) entry which is preliminary data.</text>
</comment>
<evidence type="ECO:0000313" key="3">
    <source>
        <dbReference type="Proteomes" id="UP000295818"/>
    </source>
</evidence>
<protein>
    <submittedName>
        <fullName evidence="2">Uncharacterized membrane protein (DUF485 family)</fullName>
    </submittedName>
</protein>
<keyword evidence="1" id="KW-1133">Transmembrane helix</keyword>
<feature type="transmembrane region" description="Helical" evidence="1">
    <location>
        <begin position="46"/>
        <end position="68"/>
    </location>
</feature>
<keyword evidence="1" id="KW-0472">Membrane</keyword>
<reference evidence="2 3" key="1">
    <citation type="journal article" date="2015" name="Stand. Genomic Sci.">
        <title>Genomic Encyclopedia of Bacterial and Archaeal Type Strains, Phase III: the genomes of soil and plant-associated and newly described type strains.</title>
        <authorList>
            <person name="Whitman W.B."/>
            <person name="Woyke T."/>
            <person name="Klenk H.P."/>
            <person name="Zhou Y."/>
            <person name="Lilburn T.G."/>
            <person name="Beck B.J."/>
            <person name="De Vos P."/>
            <person name="Vandamme P."/>
            <person name="Eisen J.A."/>
            <person name="Garrity G."/>
            <person name="Hugenholtz P."/>
            <person name="Kyrpides N.C."/>
        </authorList>
    </citation>
    <scope>NUCLEOTIDE SEQUENCE [LARGE SCALE GENOMIC DNA]</scope>
    <source>
        <strain evidence="2 3">VKM Ac-2538</strain>
    </source>
</reference>
<dbReference type="InterPro" id="IPR007436">
    <property type="entry name" value="DUF485"/>
</dbReference>
<feature type="transmembrane region" description="Helical" evidence="1">
    <location>
        <begin position="80"/>
        <end position="101"/>
    </location>
</feature>